<dbReference type="InterPro" id="IPR050361">
    <property type="entry name" value="MPP/UQCRC_Complex"/>
</dbReference>
<dbReference type="NCBIfam" id="NF047422">
    <property type="entry name" value="YfmF_fam"/>
    <property type="match status" value="1"/>
</dbReference>
<sequence length="420" mass="47836">MKGIEQFREKLHYSVYPTDKFKTTTCLVSFSAPLSTETIADRALLPYIMEKSTEAYPSIELFHTPLEELYDAALYAGASKVGKEHVIQFQLEVVSDGLVGEPVLSRAIKLLEEVLLRPNAYDGAFQPLIVEQELRLQRQRIESVYDDKMRFAQQRLQELLGGELAIPSLGTLDQLDAVTPRSLYAAYESMIRHDRIDVYVVGDVDRAQVTEAFAPLETLGEPFERAYPEPVAREFQRLEEEQAINQSKLHLAYAVDVDPKSEDAVRMQVFNGLFGGFPHSKLFMNVREKESLAYYAASQYSSLSRMLFVYAGIDASNQAKTEQIIDAQLADLKAGRFDDMTLEQTKEMLYHQRRQLGDNPRQLIAWMSGSDIRPFSLEEEMTIIERTTRDDVAALANRLELTAVYCLKGGRHEDRLSIRR</sequence>
<dbReference type="SUPFAM" id="SSF63411">
    <property type="entry name" value="LuxS/MPP-like metallohydrolase"/>
    <property type="match status" value="2"/>
</dbReference>
<dbReference type="PANTHER" id="PTHR11851:SF186">
    <property type="entry name" value="INACTIVE METALLOPROTEASE YMFF-RELATED"/>
    <property type="match status" value="1"/>
</dbReference>
<gene>
    <name evidence="2" type="ORF">NCTC13163_01330</name>
</gene>
<proteinExistence type="predicted"/>
<dbReference type="GO" id="GO:0046872">
    <property type="term" value="F:metal ion binding"/>
    <property type="evidence" value="ECO:0007669"/>
    <property type="project" value="InterPro"/>
</dbReference>
<dbReference type="STRING" id="1397694.GCA_000702585_01834"/>
<dbReference type="AlphaFoldDB" id="A0A377FT27"/>
<dbReference type="EMBL" id="UGGP01000001">
    <property type="protein sequence ID" value="STO07969.1"/>
    <property type="molecule type" value="Genomic_DNA"/>
</dbReference>
<accession>A0A377FT27</accession>
<dbReference type="Gene3D" id="3.30.830.10">
    <property type="entry name" value="Metalloenzyme, LuxS/M16 peptidase-like"/>
    <property type="match status" value="2"/>
</dbReference>
<dbReference type="InterPro" id="IPR007863">
    <property type="entry name" value="Peptidase_M16_C"/>
</dbReference>
<feature type="domain" description="Peptidase M16 C-terminal" evidence="1">
    <location>
        <begin position="178"/>
        <end position="349"/>
    </location>
</feature>
<dbReference type="Proteomes" id="UP000254060">
    <property type="component" value="Unassembled WGS sequence"/>
</dbReference>
<protein>
    <submittedName>
        <fullName evidence="2">Peptidase M16 inactive domain</fullName>
    </submittedName>
</protein>
<dbReference type="PANTHER" id="PTHR11851">
    <property type="entry name" value="METALLOPROTEASE"/>
    <property type="match status" value="1"/>
</dbReference>
<evidence type="ECO:0000259" key="1">
    <source>
        <dbReference type="Pfam" id="PF05193"/>
    </source>
</evidence>
<dbReference type="Pfam" id="PF05193">
    <property type="entry name" value="Peptidase_M16_C"/>
    <property type="match status" value="1"/>
</dbReference>
<dbReference type="OrthoDB" id="9762085at2"/>
<reference evidence="2 3" key="1">
    <citation type="submission" date="2018-06" db="EMBL/GenBank/DDBJ databases">
        <authorList>
            <consortium name="Pathogen Informatics"/>
            <person name="Doyle S."/>
        </authorList>
    </citation>
    <scope>NUCLEOTIDE SEQUENCE [LARGE SCALE GENOMIC DNA]</scope>
    <source>
        <strain evidence="2 3">NCTC13163</strain>
    </source>
</reference>
<evidence type="ECO:0000313" key="3">
    <source>
        <dbReference type="Proteomes" id="UP000254060"/>
    </source>
</evidence>
<dbReference type="InterPro" id="IPR011249">
    <property type="entry name" value="Metalloenz_LuxS/M16"/>
</dbReference>
<organism evidence="2 3">
    <name type="scientific">Exiguobacterium aurantiacum</name>
    <dbReference type="NCBI Taxonomy" id="33987"/>
    <lineage>
        <taxon>Bacteria</taxon>
        <taxon>Bacillati</taxon>
        <taxon>Bacillota</taxon>
        <taxon>Bacilli</taxon>
        <taxon>Bacillales</taxon>
        <taxon>Bacillales Family XII. Incertae Sedis</taxon>
        <taxon>Exiguobacterium</taxon>
    </lineage>
</organism>
<dbReference type="RefSeq" id="WP_115336695.1">
    <property type="nucleotide sequence ID" value="NZ_UGGP01000001.1"/>
</dbReference>
<evidence type="ECO:0000313" key="2">
    <source>
        <dbReference type="EMBL" id="STO07969.1"/>
    </source>
</evidence>
<name>A0A377FT27_9BACL</name>